<dbReference type="Pfam" id="PF14100">
    <property type="entry name" value="DUF6807"/>
    <property type="match status" value="1"/>
</dbReference>
<sequence length="406" mass="43730">MRTSLRYERTRIVVLGMIGLAVCGTTSAKDWSLTFRPSGSLQADTPIVAPAPDGVDEGVYRLSTGADAASTPAIVSTVDGKRTLTVVLPALTGPSTFVLKKDDAKGSPGAGVAFVPQGPNLEIQIDGKRFAVHRVDVGAKPFLFPLVGPTGDSYTRAFPMEKVEGEDEDHPHQRSFWFTHGLVNGVDFWSELKNHGTIKETERTISAPTPVLGRLTTRDDWLGPDGAKVCEDERVLTVYNTRSVRVLDFAVKLKATEGPLVLGDTKEGTFGVRVASSMDVTKKAGGKIRNAEGLEDDKAWGKPSPWVDYSGPVGGKTVGIAILNHPQSFRYPTTWHVRTYGLFAANPFGWHDFGLSEKGEHTIPKGESAWFGYRVILHAGDGPSAGIADQFAGYASPPSVRWIAAN</sequence>
<evidence type="ECO:0000313" key="2">
    <source>
        <dbReference type="Proteomes" id="UP000186309"/>
    </source>
</evidence>
<dbReference type="KEGG" id="pbor:BSF38_01524"/>
<dbReference type="STRING" id="1387353.BSF38_01524"/>
<dbReference type="AlphaFoldDB" id="A0A1U7CM99"/>
<evidence type="ECO:0000313" key="1">
    <source>
        <dbReference type="EMBL" id="APW60062.1"/>
    </source>
</evidence>
<protein>
    <recommendedName>
        <fullName evidence="3">Methane oxygenase PmoA</fullName>
    </recommendedName>
</protein>
<reference evidence="2" key="1">
    <citation type="submission" date="2016-12" db="EMBL/GenBank/DDBJ databases">
        <title>Comparative genomics of four Isosphaeraceae planctomycetes: a common pool of plasmids and glycoside hydrolase genes.</title>
        <authorList>
            <person name="Ivanova A."/>
        </authorList>
    </citation>
    <scope>NUCLEOTIDE SEQUENCE [LARGE SCALE GENOMIC DNA]</scope>
    <source>
        <strain evidence="2">PX4</strain>
    </source>
</reference>
<dbReference type="OrthoDB" id="242279at2"/>
<dbReference type="InterPro" id="IPR029475">
    <property type="entry name" value="DUF6807"/>
</dbReference>
<accession>A0A1U7CM99</accession>
<gene>
    <name evidence="1" type="ORF">BSF38_01524</name>
</gene>
<keyword evidence="2" id="KW-1185">Reference proteome</keyword>
<proteinExistence type="predicted"/>
<evidence type="ECO:0008006" key="3">
    <source>
        <dbReference type="Google" id="ProtNLM"/>
    </source>
</evidence>
<organism evidence="1 2">
    <name type="scientific">Paludisphaera borealis</name>
    <dbReference type="NCBI Taxonomy" id="1387353"/>
    <lineage>
        <taxon>Bacteria</taxon>
        <taxon>Pseudomonadati</taxon>
        <taxon>Planctomycetota</taxon>
        <taxon>Planctomycetia</taxon>
        <taxon>Isosphaerales</taxon>
        <taxon>Isosphaeraceae</taxon>
        <taxon>Paludisphaera</taxon>
    </lineage>
</organism>
<dbReference type="Proteomes" id="UP000186309">
    <property type="component" value="Chromosome"/>
</dbReference>
<dbReference type="EMBL" id="CP019082">
    <property type="protein sequence ID" value="APW60062.1"/>
    <property type="molecule type" value="Genomic_DNA"/>
</dbReference>
<name>A0A1U7CM99_9BACT</name>